<accession>A0A7L4P9M0</accession>
<name>A0A7L4P9M0_9CREN</name>
<gene>
    <name evidence="1" type="ORF">HC235_06810</name>
</gene>
<dbReference type="AlphaFoldDB" id="A0A7L4P9M0"/>
<dbReference type="EMBL" id="JAAVJF010000003">
    <property type="protein sequence ID" value="NYR15649.1"/>
    <property type="molecule type" value="Genomic_DNA"/>
</dbReference>
<dbReference type="RefSeq" id="WP_011899571.1">
    <property type="nucleotide sequence ID" value="NZ_JAAVJF010000003.1"/>
</dbReference>
<comment type="caution">
    <text evidence="1">The sequence shown here is derived from an EMBL/GenBank/DDBJ whole genome shotgun (WGS) entry which is preliminary data.</text>
</comment>
<reference evidence="1 2" key="1">
    <citation type="journal article" date="2020" name="Nat. Commun.">
        <title>The structures of two archaeal type IV pili illuminate evolutionary relationships.</title>
        <authorList>
            <person name="Wang F."/>
            <person name="Baquero D.P."/>
            <person name="Su Z."/>
            <person name="Beltran L.C."/>
            <person name="Prangishvili D."/>
            <person name="Krupovic M."/>
            <person name="Egelman E.H."/>
        </authorList>
    </citation>
    <scope>NUCLEOTIDE SEQUENCE [LARGE SCALE GENOMIC DNA]</scope>
    <source>
        <strain evidence="1 2">2GA</strain>
    </source>
</reference>
<keyword evidence="2" id="KW-1185">Reference proteome</keyword>
<evidence type="ECO:0000313" key="2">
    <source>
        <dbReference type="Proteomes" id="UP000554766"/>
    </source>
</evidence>
<dbReference type="Proteomes" id="UP000554766">
    <property type="component" value="Unassembled WGS sequence"/>
</dbReference>
<organism evidence="1 2">
    <name type="scientific">Pyrobaculum arsenaticum</name>
    <dbReference type="NCBI Taxonomy" id="121277"/>
    <lineage>
        <taxon>Archaea</taxon>
        <taxon>Thermoproteota</taxon>
        <taxon>Thermoprotei</taxon>
        <taxon>Thermoproteales</taxon>
        <taxon>Thermoproteaceae</taxon>
        <taxon>Pyrobaculum</taxon>
    </lineage>
</organism>
<protein>
    <submittedName>
        <fullName evidence="1">Uncharacterized protein</fullName>
    </submittedName>
</protein>
<proteinExistence type="predicted"/>
<evidence type="ECO:0000313" key="1">
    <source>
        <dbReference type="EMBL" id="NYR15649.1"/>
    </source>
</evidence>
<dbReference type="OMA" id="CPIRDVC"/>
<dbReference type="GeneID" id="5056197"/>
<sequence length="310" mass="35123">MPTAEDARRKIVEHGMAIHDRIVESLPPGLGLMVEQVRSISRTYKGDLDTFLTNLATVKNIDNLITYIALLAVLNKYKSLSDEELRRLGAAFERHVYDVVSASRLRKALEEAGIEKEVANETISTLLRALGVIHHKHKALYLWIAKQRRLANFERGVREVFFRGEGGNKVGRGVKLLLRMFIHDTNIPLAIKIAYSQEYKKYLPHGDMYTALVTLRSGAFEDVASLTAERVKARVAKRLLCEARGEKCKDVVIRLESIRGLVRHVAKISGDPVLYERGAYDVGVKYCKDLKCEACPIRDVCKRFTFITLR</sequence>